<gene>
    <name evidence="7" type="primary">LOC111364114</name>
</gene>
<protein>
    <submittedName>
        <fullName evidence="7">Methionine aminopeptidase 2-like</fullName>
    </submittedName>
</protein>
<evidence type="ECO:0000313" key="7">
    <source>
        <dbReference type="RefSeq" id="XP_022836740.1"/>
    </source>
</evidence>
<feature type="compositionally biased region" description="Acidic residues" evidence="4">
    <location>
        <begin position="17"/>
        <end position="29"/>
    </location>
</feature>
<dbReference type="KEGG" id="sliu:111364114"/>
<dbReference type="InterPro" id="IPR050247">
    <property type="entry name" value="Met_Aminopeptidase_Type2"/>
</dbReference>
<dbReference type="Gene3D" id="3.90.230.10">
    <property type="entry name" value="Creatinase/methionine aminopeptidase superfamily"/>
    <property type="match status" value="1"/>
</dbReference>
<evidence type="ECO:0000313" key="6">
    <source>
        <dbReference type="Proteomes" id="UP000301870"/>
    </source>
</evidence>
<dbReference type="GeneID" id="111364114"/>
<dbReference type="PANTHER" id="PTHR45777:SF2">
    <property type="entry name" value="METHIONINE AMINOPEPTIDASE 2"/>
    <property type="match status" value="1"/>
</dbReference>
<sequence length="239" mass="26735">MAAVKKEEELNKVEGLENGEEEELDAVEEGETKDPAKKKKKKKKKKKTENEATAENDSAEVTNASEKIEALTVDDAPAEGDEKKKKKKKNKNKSGKGPTKEQTNPPTIPIAELYPDGNFPEGEITEHGPAEGIDERTAKERFSSEEKRALDRLHQDIYQEIRHAAEAHRQTRKYMRDWIKPGMTMIQICEELESTARRLIGEDGLKAGLAFPTGCSRNHCAAHYTPNTGMQLPSISTNH</sequence>
<evidence type="ECO:0000256" key="1">
    <source>
        <dbReference type="ARBA" id="ARBA00022438"/>
    </source>
</evidence>
<feature type="non-terminal residue" evidence="7">
    <location>
        <position position="239"/>
    </location>
</feature>
<dbReference type="InterPro" id="IPR036005">
    <property type="entry name" value="Creatinase/aminopeptidase-like"/>
</dbReference>
<dbReference type="SUPFAM" id="SSF55920">
    <property type="entry name" value="Creatinase/aminopeptidase"/>
    <property type="match status" value="1"/>
</dbReference>
<evidence type="ECO:0000256" key="2">
    <source>
        <dbReference type="ARBA" id="ARBA00022670"/>
    </source>
</evidence>
<dbReference type="PANTHER" id="PTHR45777">
    <property type="entry name" value="METHIONINE AMINOPEPTIDASE 2"/>
    <property type="match status" value="1"/>
</dbReference>
<keyword evidence="2" id="KW-0645">Protease</keyword>
<reference evidence="7" key="1">
    <citation type="submission" date="2025-08" db="UniProtKB">
        <authorList>
            <consortium name="RefSeq"/>
        </authorList>
    </citation>
    <scope>IDENTIFICATION</scope>
    <source>
        <strain evidence="7">Ishihara</strain>
        <tissue evidence="7">Whole body</tissue>
    </source>
</reference>
<dbReference type="InterPro" id="IPR000994">
    <property type="entry name" value="Pept_M24"/>
</dbReference>
<name>A0A9J7EVA5_SPOLT</name>
<organism evidence="6 7">
    <name type="scientific">Spodoptera litura</name>
    <name type="common">Asian cotton leafworm</name>
    <dbReference type="NCBI Taxonomy" id="69820"/>
    <lineage>
        <taxon>Eukaryota</taxon>
        <taxon>Metazoa</taxon>
        <taxon>Ecdysozoa</taxon>
        <taxon>Arthropoda</taxon>
        <taxon>Hexapoda</taxon>
        <taxon>Insecta</taxon>
        <taxon>Pterygota</taxon>
        <taxon>Neoptera</taxon>
        <taxon>Endopterygota</taxon>
        <taxon>Lepidoptera</taxon>
        <taxon>Glossata</taxon>
        <taxon>Ditrysia</taxon>
        <taxon>Noctuoidea</taxon>
        <taxon>Noctuidae</taxon>
        <taxon>Amphipyrinae</taxon>
        <taxon>Spodoptera</taxon>
    </lineage>
</organism>
<dbReference type="GO" id="GO:0005737">
    <property type="term" value="C:cytoplasm"/>
    <property type="evidence" value="ECO:0007669"/>
    <property type="project" value="TreeGrafter"/>
</dbReference>
<accession>A0A9J7EVA5</accession>
<dbReference type="Pfam" id="PF00557">
    <property type="entry name" value="Peptidase_M24"/>
    <property type="match status" value="1"/>
</dbReference>
<dbReference type="RefSeq" id="XP_022836740.1">
    <property type="nucleotide sequence ID" value="XM_022980972.1"/>
</dbReference>
<feature type="region of interest" description="Disordered" evidence="4">
    <location>
        <begin position="1"/>
        <end position="142"/>
    </location>
</feature>
<keyword evidence="1" id="KW-0031">Aminopeptidase</keyword>
<evidence type="ECO:0000256" key="3">
    <source>
        <dbReference type="ARBA" id="ARBA00022801"/>
    </source>
</evidence>
<feature type="domain" description="Peptidase M24" evidence="5">
    <location>
        <begin position="160"/>
        <end position="228"/>
    </location>
</feature>
<proteinExistence type="predicted"/>
<feature type="compositionally biased region" description="Basic residues" evidence="4">
    <location>
        <begin position="84"/>
        <end position="94"/>
    </location>
</feature>
<feature type="compositionally biased region" description="Basic and acidic residues" evidence="4">
    <location>
        <begin position="124"/>
        <end position="142"/>
    </location>
</feature>
<evidence type="ECO:0000259" key="5">
    <source>
        <dbReference type="Pfam" id="PF00557"/>
    </source>
</evidence>
<keyword evidence="6" id="KW-1185">Reference proteome</keyword>
<dbReference type="AlphaFoldDB" id="A0A9J7EVA5"/>
<evidence type="ECO:0000256" key="4">
    <source>
        <dbReference type="SAM" id="MobiDB-lite"/>
    </source>
</evidence>
<dbReference type="GO" id="GO:0008235">
    <property type="term" value="F:metalloexopeptidase activity"/>
    <property type="evidence" value="ECO:0007669"/>
    <property type="project" value="TreeGrafter"/>
</dbReference>
<dbReference type="Proteomes" id="UP000301870">
    <property type="component" value="Unplaced"/>
</dbReference>
<feature type="compositionally biased region" description="Basic residues" evidence="4">
    <location>
        <begin position="36"/>
        <end position="47"/>
    </location>
</feature>
<feature type="compositionally biased region" description="Basic and acidic residues" evidence="4">
    <location>
        <begin position="1"/>
        <end position="15"/>
    </location>
</feature>
<dbReference type="GO" id="GO:0006508">
    <property type="term" value="P:proteolysis"/>
    <property type="evidence" value="ECO:0007669"/>
    <property type="project" value="UniProtKB-KW"/>
</dbReference>
<keyword evidence="3" id="KW-0378">Hydrolase</keyword>
<dbReference type="GO" id="GO:0004177">
    <property type="term" value="F:aminopeptidase activity"/>
    <property type="evidence" value="ECO:0007669"/>
    <property type="project" value="UniProtKB-KW"/>
</dbReference>
<dbReference type="OrthoDB" id="7396231at2759"/>